<dbReference type="EMBL" id="JBJHQH010000003">
    <property type="protein sequence ID" value="MFK9090712.1"/>
    <property type="molecule type" value="Genomic_DNA"/>
</dbReference>
<gene>
    <name evidence="2" type="ORF">ACJEBI_04345</name>
</gene>
<name>A0ABW8RDG7_9BACI</name>
<dbReference type="RefSeq" id="WP_406579408.1">
    <property type="nucleotide sequence ID" value="NZ_JBJHQH010000003.1"/>
</dbReference>
<keyword evidence="3" id="KW-1185">Reference proteome</keyword>
<organism evidence="2 3">
    <name type="scientific">Bacillus salipaludis</name>
    <dbReference type="NCBI Taxonomy" id="2547811"/>
    <lineage>
        <taxon>Bacteria</taxon>
        <taxon>Bacillati</taxon>
        <taxon>Bacillota</taxon>
        <taxon>Bacilli</taxon>
        <taxon>Bacillales</taxon>
        <taxon>Bacillaceae</taxon>
        <taxon>Bacillus</taxon>
    </lineage>
</organism>
<dbReference type="InterPro" id="IPR002711">
    <property type="entry name" value="HNH"/>
</dbReference>
<reference evidence="2 3" key="1">
    <citation type="submission" date="2024-11" db="EMBL/GenBank/DDBJ databases">
        <authorList>
            <person name="Lucas J.A."/>
        </authorList>
    </citation>
    <scope>NUCLEOTIDE SEQUENCE [LARGE SCALE GENOMIC DNA]</scope>
    <source>
        <strain evidence="2 3">Z 5.4</strain>
    </source>
</reference>
<dbReference type="Pfam" id="PF01844">
    <property type="entry name" value="HNH"/>
    <property type="match status" value="1"/>
</dbReference>
<comment type="caution">
    <text evidence="2">The sequence shown here is derived from an EMBL/GenBank/DDBJ whole genome shotgun (WGS) entry which is preliminary data.</text>
</comment>
<dbReference type="SUPFAM" id="SSF54060">
    <property type="entry name" value="His-Me finger endonucleases"/>
    <property type="match status" value="1"/>
</dbReference>
<evidence type="ECO:0000259" key="1">
    <source>
        <dbReference type="Pfam" id="PF01844"/>
    </source>
</evidence>
<feature type="domain" description="HNH" evidence="1">
    <location>
        <begin position="57"/>
        <end position="103"/>
    </location>
</feature>
<proteinExistence type="predicted"/>
<evidence type="ECO:0000313" key="3">
    <source>
        <dbReference type="Proteomes" id="UP001623041"/>
    </source>
</evidence>
<dbReference type="CDD" id="cd00085">
    <property type="entry name" value="HNHc"/>
    <property type="match status" value="1"/>
</dbReference>
<dbReference type="Proteomes" id="UP001623041">
    <property type="component" value="Unassembled WGS sequence"/>
</dbReference>
<dbReference type="Gene3D" id="1.10.30.50">
    <property type="match status" value="1"/>
</dbReference>
<keyword evidence="2" id="KW-0378">Hydrolase</keyword>
<keyword evidence="2" id="KW-0255">Endonuclease</keyword>
<evidence type="ECO:0000313" key="2">
    <source>
        <dbReference type="EMBL" id="MFK9090712.1"/>
    </source>
</evidence>
<accession>A0ABW8RDG7</accession>
<protein>
    <submittedName>
        <fullName evidence="2">HNH endonuclease</fullName>
    </submittedName>
</protein>
<dbReference type="InterPro" id="IPR044925">
    <property type="entry name" value="His-Me_finger_sf"/>
</dbReference>
<sequence length="193" mass="22137">MNPLKAFQMPKQVNITARSSSITNSFVNGIIPYIYPTESEVIKVLEILELNADNLCCAYCGDKSTEWDHLRPIVKNKKPTGYISDIYNLVPACGKCNQSKGNKLWNEWIVSNAVLSPKTRGVADLEGKMIRLSVYEKWGNVEPIDFENIIEAEIWEEHWSNCDRLHKDMKKAQELAAVIKQKIKDRMDYNTNE</sequence>
<dbReference type="InterPro" id="IPR003615">
    <property type="entry name" value="HNH_nuc"/>
</dbReference>
<keyword evidence="2" id="KW-0540">Nuclease</keyword>
<dbReference type="GO" id="GO:0004519">
    <property type="term" value="F:endonuclease activity"/>
    <property type="evidence" value="ECO:0007669"/>
    <property type="project" value="UniProtKB-KW"/>
</dbReference>